<evidence type="ECO:0000313" key="1">
    <source>
        <dbReference type="EMBL" id="MFC4554983.1"/>
    </source>
</evidence>
<comment type="caution">
    <text evidence="1">The sequence shown here is derived from an EMBL/GenBank/DDBJ whole genome shotgun (WGS) entry which is preliminary data.</text>
</comment>
<sequence length="141" mass="15341">MTRTVAQKMGVRPGARAHLVAAPPDAVVAMELPALVVAEELTGAFDYLHLFVTRQEEMRARFGGLRDHLGDGGVLWVSWPKGGRLGTDLTIKEVIAIGYDLGMVESTCLRVDETWTALKFTRPKPGKTYRNSYGTLPGQGG</sequence>
<accession>A0ABV9DAQ9</accession>
<keyword evidence="2" id="KW-1185">Reference proteome</keyword>
<proteinExistence type="predicted"/>
<reference evidence="2" key="1">
    <citation type="journal article" date="2019" name="Int. J. Syst. Evol. Microbiol.">
        <title>The Global Catalogue of Microorganisms (GCM) 10K type strain sequencing project: providing services to taxonomists for standard genome sequencing and annotation.</title>
        <authorList>
            <consortium name="The Broad Institute Genomics Platform"/>
            <consortium name="The Broad Institute Genome Sequencing Center for Infectious Disease"/>
            <person name="Wu L."/>
            <person name="Ma J."/>
        </authorList>
    </citation>
    <scope>NUCLEOTIDE SEQUENCE [LARGE SCALE GENOMIC DNA]</scope>
    <source>
        <strain evidence="2">JCM 3369</strain>
    </source>
</reference>
<name>A0ABV9DAQ9_9MICO</name>
<dbReference type="EMBL" id="JBHSGF010000004">
    <property type="protein sequence ID" value="MFC4554983.1"/>
    <property type="molecule type" value="Genomic_DNA"/>
</dbReference>
<dbReference type="RefSeq" id="WP_164471394.1">
    <property type="nucleotide sequence ID" value="NZ_CP033325.1"/>
</dbReference>
<protein>
    <recommendedName>
        <fullName evidence="3">DUF3052 family protein</fullName>
    </recommendedName>
</protein>
<evidence type="ECO:0000313" key="2">
    <source>
        <dbReference type="Proteomes" id="UP001595955"/>
    </source>
</evidence>
<dbReference type="Proteomes" id="UP001595955">
    <property type="component" value="Unassembled WGS sequence"/>
</dbReference>
<gene>
    <name evidence="1" type="ORF">ACFO3F_06965</name>
</gene>
<organism evidence="1 2">
    <name type="scientific">Georgenia faecalis</name>
    <dbReference type="NCBI Taxonomy" id="2483799"/>
    <lineage>
        <taxon>Bacteria</taxon>
        <taxon>Bacillati</taxon>
        <taxon>Actinomycetota</taxon>
        <taxon>Actinomycetes</taxon>
        <taxon>Micrococcales</taxon>
        <taxon>Bogoriellaceae</taxon>
        <taxon>Georgenia</taxon>
    </lineage>
</organism>
<evidence type="ECO:0008006" key="3">
    <source>
        <dbReference type="Google" id="ProtNLM"/>
    </source>
</evidence>